<dbReference type="SUPFAM" id="SSF55103">
    <property type="entry name" value="FAD-linked oxidases, C-terminal domain"/>
    <property type="match status" value="1"/>
</dbReference>
<evidence type="ECO:0000256" key="1">
    <source>
        <dbReference type="ARBA" id="ARBA00001974"/>
    </source>
</evidence>
<comment type="catalytic activity">
    <reaction evidence="10">
        <text>(R)-lactate + 2 Fe(III)-[cytochrome c] = 2 Fe(II)-[cytochrome c] + pyruvate + 2 H(+)</text>
        <dbReference type="Rhea" id="RHEA:13521"/>
        <dbReference type="Rhea" id="RHEA-COMP:10350"/>
        <dbReference type="Rhea" id="RHEA-COMP:14399"/>
        <dbReference type="ChEBI" id="CHEBI:15361"/>
        <dbReference type="ChEBI" id="CHEBI:15378"/>
        <dbReference type="ChEBI" id="CHEBI:16004"/>
        <dbReference type="ChEBI" id="CHEBI:29033"/>
        <dbReference type="ChEBI" id="CHEBI:29034"/>
        <dbReference type="EC" id="1.1.2.4"/>
    </reaction>
</comment>
<comment type="similarity">
    <text evidence="3">Belongs to the FAD-binding oxidoreductase/transferase type 4 family.</text>
</comment>
<dbReference type="InterPro" id="IPR016164">
    <property type="entry name" value="FAD-linked_Oxase-like_C"/>
</dbReference>
<dbReference type="RefSeq" id="XP_031850974.1">
    <property type="nucleotide sequence ID" value="XM_031995083.1"/>
</dbReference>
<dbReference type="InterPro" id="IPR016171">
    <property type="entry name" value="Vanillyl_alc_oxidase_C-sub2"/>
</dbReference>
<gene>
    <name evidence="13" type="ORF">SAPINGB_P000359</name>
</gene>
<dbReference type="Proteomes" id="UP000398389">
    <property type="component" value="Unassembled WGS sequence"/>
</dbReference>
<evidence type="ECO:0000313" key="13">
    <source>
        <dbReference type="EMBL" id="VVT44267.1"/>
    </source>
</evidence>
<dbReference type="OrthoDB" id="7786253at2759"/>
<dbReference type="Pfam" id="PF01565">
    <property type="entry name" value="FAD_binding_4"/>
    <property type="match status" value="1"/>
</dbReference>
<protein>
    <recommendedName>
        <fullName evidence="9">D-lactate dehydrogenase (cytochrome)</fullName>
        <ecNumber evidence="9">1.1.2.4</ecNumber>
    </recommendedName>
    <alternativeName>
        <fullName evidence="11">D-lactate ferricytochrome C oxidoreductase</fullName>
    </alternativeName>
</protein>
<dbReference type="GO" id="GO:1903457">
    <property type="term" value="P:lactate catabolic process"/>
    <property type="evidence" value="ECO:0007669"/>
    <property type="project" value="TreeGrafter"/>
</dbReference>
<dbReference type="PANTHER" id="PTHR11748">
    <property type="entry name" value="D-LACTATE DEHYDROGENASE"/>
    <property type="match status" value="1"/>
</dbReference>
<evidence type="ECO:0000256" key="5">
    <source>
        <dbReference type="ARBA" id="ARBA00022827"/>
    </source>
</evidence>
<dbReference type="Gene3D" id="3.30.70.2740">
    <property type="match status" value="1"/>
</dbReference>
<dbReference type="AlphaFoldDB" id="A0A5E8AZ52"/>
<dbReference type="InterPro" id="IPR006094">
    <property type="entry name" value="Oxid_FAD_bind_N"/>
</dbReference>
<evidence type="ECO:0000256" key="3">
    <source>
        <dbReference type="ARBA" id="ARBA00008000"/>
    </source>
</evidence>
<keyword evidence="6" id="KW-0809">Transit peptide</keyword>
<dbReference type="InterPro" id="IPR036318">
    <property type="entry name" value="FAD-bd_PCMH-like_sf"/>
</dbReference>
<evidence type="ECO:0000256" key="10">
    <source>
        <dbReference type="ARBA" id="ARBA00051436"/>
    </source>
</evidence>
<dbReference type="GeneID" id="43579183"/>
<sequence>MDFQKLRWLTRAPPKGHLTRFFSVSARRNTIKQTSTTKQSFPSSSTFIFSLVSAAAASAATYYYAKSAFRDESVLRPESINKFWPVRKYGGAAELAQAFPEFQEFLNDRVSTDPEELKRHGYSEWSTINIERNPIAIVYPESTEEVSRIAKICHKYRLPMIGFSGGSSLEGNFSAPHGGICIDFSHMSAILAIRPDDLDATVQPGVGWMDLNQHLKSQGIDLFFPVDPGPIAKIGGMVSTSCSGTNCVRYGPMRDHIVNLTVVLADGTIIKTRGRPRKTSAGYNLNHLFAGSEGTLGLITEITVKLAVVPDRTTVALSTFPSERLATSAAIGIIRAGIPVHCVELMDDVQMWAINKSNSTERKWKEQATLLFKFSGSNAFVDEQIEKARQVASKYQSSSFDFARNDAEAQQIWAARKEALWSSMALGPKDAKIYTTDVAVPMSKLADLIEATKKDLKDSGVAFGSSLGHVGDGNFHASVIYSDTPEDAEVAKKIAENVNYRGLALEGTCTGEHGIGMGKVKYLADELGTDVINVMHTIKMALDPYELLNPGKVFTREVTEWASEKERNGTWGGKGFKLHKFGPENNTDANI</sequence>
<name>A0A5E8AZ52_9ASCO</name>
<dbReference type="InterPro" id="IPR016166">
    <property type="entry name" value="FAD-bd_PCMH"/>
</dbReference>
<dbReference type="InterPro" id="IPR016169">
    <property type="entry name" value="FAD-bd_PCMH_sub2"/>
</dbReference>
<proteinExistence type="inferred from homology"/>
<dbReference type="EMBL" id="CABVLU010000001">
    <property type="protein sequence ID" value="VVT44267.1"/>
    <property type="molecule type" value="Genomic_DNA"/>
</dbReference>
<dbReference type="FunFam" id="3.30.70.2740:FF:000001">
    <property type="entry name" value="D-lactate dehydrogenase mitochondrial"/>
    <property type="match status" value="1"/>
</dbReference>
<dbReference type="GO" id="GO:0071949">
    <property type="term" value="F:FAD binding"/>
    <property type="evidence" value="ECO:0007669"/>
    <property type="project" value="InterPro"/>
</dbReference>
<dbReference type="InterPro" id="IPR004113">
    <property type="entry name" value="FAD-bd_oxidored_4_C"/>
</dbReference>
<evidence type="ECO:0000256" key="8">
    <source>
        <dbReference type="ARBA" id="ARBA00023128"/>
    </source>
</evidence>
<dbReference type="Gene3D" id="1.10.45.10">
    <property type="entry name" value="Vanillyl-alcohol Oxidase, Chain A, domain 4"/>
    <property type="match status" value="1"/>
</dbReference>
<dbReference type="GO" id="GO:0004458">
    <property type="term" value="F:D-lactate dehydrogenase (cytochrome) activity"/>
    <property type="evidence" value="ECO:0007669"/>
    <property type="project" value="UniProtKB-EC"/>
</dbReference>
<keyword evidence="14" id="KW-1185">Reference proteome</keyword>
<evidence type="ECO:0000313" key="14">
    <source>
        <dbReference type="Proteomes" id="UP000398389"/>
    </source>
</evidence>
<organism evidence="13 14">
    <name type="scientific">Magnusiomyces paraingens</name>
    <dbReference type="NCBI Taxonomy" id="2606893"/>
    <lineage>
        <taxon>Eukaryota</taxon>
        <taxon>Fungi</taxon>
        <taxon>Dikarya</taxon>
        <taxon>Ascomycota</taxon>
        <taxon>Saccharomycotina</taxon>
        <taxon>Dipodascomycetes</taxon>
        <taxon>Dipodascales</taxon>
        <taxon>Dipodascaceae</taxon>
        <taxon>Magnusiomyces</taxon>
    </lineage>
</organism>
<accession>A0A5E8AZ52</accession>
<reference evidence="13 14" key="1">
    <citation type="submission" date="2019-09" db="EMBL/GenBank/DDBJ databases">
        <authorList>
            <person name="Brejova B."/>
        </authorList>
    </citation>
    <scope>NUCLEOTIDE SEQUENCE [LARGE SCALE GENOMIC DNA]</scope>
</reference>
<dbReference type="Pfam" id="PF02913">
    <property type="entry name" value="FAD-oxidase_C"/>
    <property type="match status" value="1"/>
</dbReference>
<evidence type="ECO:0000256" key="4">
    <source>
        <dbReference type="ARBA" id="ARBA00022630"/>
    </source>
</evidence>
<dbReference type="PANTHER" id="PTHR11748:SF111">
    <property type="entry name" value="D-LACTATE DEHYDROGENASE, MITOCHONDRIAL-RELATED"/>
    <property type="match status" value="1"/>
</dbReference>
<evidence type="ECO:0000256" key="9">
    <source>
        <dbReference type="ARBA" id="ARBA00038897"/>
    </source>
</evidence>
<evidence type="ECO:0000256" key="6">
    <source>
        <dbReference type="ARBA" id="ARBA00022946"/>
    </source>
</evidence>
<dbReference type="GO" id="GO:0008720">
    <property type="term" value="F:D-lactate dehydrogenase (NAD+) activity"/>
    <property type="evidence" value="ECO:0007669"/>
    <property type="project" value="TreeGrafter"/>
</dbReference>
<dbReference type="PROSITE" id="PS51387">
    <property type="entry name" value="FAD_PCMH"/>
    <property type="match status" value="1"/>
</dbReference>
<evidence type="ECO:0000256" key="7">
    <source>
        <dbReference type="ARBA" id="ARBA00023002"/>
    </source>
</evidence>
<dbReference type="FunFam" id="1.10.45.10:FF:000001">
    <property type="entry name" value="D-lactate dehydrogenase mitochondrial"/>
    <property type="match status" value="1"/>
</dbReference>
<feature type="domain" description="FAD-binding PCMH-type" evidence="12">
    <location>
        <begin position="130"/>
        <end position="309"/>
    </location>
</feature>
<comment type="subcellular location">
    <subcellularLocation>
        <location evidence="2">Mitochondrion</location>
    </subcellularLocation>
</comment>
<evidence type="ECO:0000256" key="11">
    <source>
        <dbReference type="ARBA" id="ARBA00083446"/>
    </source>
</evidence>
<keyword evidence="4" id="KW-0285">Flavoprotein</keyword>
<evidence type="ECO:0000256" key="2">
    <source>
        <dbReference type="ARBA" id="ARBA00004173"/>
    </source>
</evidence>
<dbReference type="SUPFAM" id="SSF56176">
    <property type="entry name" value="FAD-binding/transporter-associated domain-like"/>
    <property type="match status" value="1"/>
</dbReference>
<keyword evidence="7" id="KW-0560">Oxidoreductase</keyword>
<evidence type="ECO:0000259" key="12">
    <source>
        <dbReference type="PROSITE" id="PS51387"/>
    </source>
</evidence>
<dbReference type="GO" id="GO:0005739">
    <property type="term" value="C:mitochondrion"/>
    <property type="evidence" value="ECO:0007669"/>
    <property type="project" value="UniProtKB-SubCell"/>
</dbReference>
<dbReference type="Gene3D" id="3.30.465.10">
    <property type="match status" value="1"/>
</dbReference>
<keyword evidence="5" id="KW-0274">FAD</keyword>
<dbReference type="EC" id="1.1.2.4" evidence="9"/>
<dbReference type="FunFam" id="3.30.465.10:FF:000014">
    <property type="entry name" value="D-lactate dehydrogenase (Cytochrome), putative"/>
    <property type="match status" value="1"/>
</dbReference>
<keyword evidence="8" id="KW-0496">Mitochondrion</keyword>
<comment type="cofactor">
    <cofactor evidence="1">
        <name>FAD</name>
        <dbReference type="ChEBI" id="CHEBI:57692"/>
    </cofactor>
</comment>